<accession>A0A0R3PTJ2</accession>
<sequence length="139" mass="15400">MLPDFAEPCKKIGLRLNLTKTKFMKNGMVSYDPFKLNGTSISECSTYVYLVRKINMKNDLASELSRNKRAASGAFKSTDDVVNRTRNTGLRAHLFDSTVISTVRYAPGNWSLRTQDGKSLSVIEGAVEMTMLGVPASQK</sequence>
<evidence type="ECO:0000313" key="1">
    <source>
        <dbReference type="EMBL" id="VDM60694.1"/>
    </source>
</evidence>
<protein>
    <submittedName>
        <fullName evidence="3">Reverse transcriptase domain-containing protein</fullName>
    </submittedName>
</protein>
<keyword evidence="2" id="KW-1185">Reference proteome</keyword>
<proteinExistence type="predicted"/>
<organism evidence="3">
    <name type="scientific">Angiostrongylus costaricensis</name>
    <name type="common">Nematode worm</name>
    <dbReference type="NCBI Taxonomy" id="334426"/>
    <lineage>
        <taxon>Eukaryota</taxon>
        <taxon>Metazoa</taxon>
        <taxon>Ecdysozoa</taxon>
        <taxon>Nematoda</taxon>
        <taxon>Chromadorea</taxon>
        <taxon>Rhabditida</taxon>
        <taxon>Rhabditina</taxon>
        <taxon>Rhabditomorpha</taxon>
        <taxon>Strongyloidea</taxon>
        <taxon>Metastrongylidae</taxon>
        <taxon>Angiostrongylus</taxon>
    </lineage>
</organism>
<name>A0A0R3PTJ2_ANGCS</name>
<evidence type="ECO:0000313" key="3">
    <source>
        <dbReference type="WBParaSite" id="ACOC_0000910801-mRNA-1"/>
    </source>
</evidence>
<dbReference type="AlphaFoldDB" id="A0A0R3PTJ2"/>
<gene>
    <name evidence="1" type="ORF">ACOC_LOCUS9109</name>
</gene>
<dbReference type="OrthoDB" id="6774867at2759"/>
<dbReference type="WBParaSite" id="ACOC_0000910801-mRNA-1">
    <property type="protein sequence ID" value="ACOC_0000910801-mRNA-1"/>
    <property type="gene ID" value="ACOC_0000910801"/>
</dbReference>
<dbReference type="PANTHER" id="PTHR47027:SF20">
    <property type="entry name" value="REVERSE TRANSCRIPTASE-LIKE PROTEIN WITH RNA-DIRECTED DNA POLYMERASE DOMAIN"/>
    <property type="match status" value="1"/>
</dbReference>
<dbReference type="Proteomes" id="UP000267027">
    <property type="component" value="Unassembled WGS sequence"/>
</dbReference>
<evidence type="ECO:0000313" key="2">
    <source>
        <dbReference type="Proteomes" id="UP000267027"/>
    </source>
</evidence>
<dbReference type="EMBL" id="UYYA01004249">
    <property type="protein sequence ID" value="VDM60694.1"/>
    <property type="molecule type" value="Genomic_DNA"/>
</dbReference>
<dbReference type="PANTHER" id="PTHR47027">
    <property type="entry name" value="REVERSE TRANSCRIPTASE DOMAIN-CONTAINING PROTEIN"/>
    <property type="match status" value="1"/>
</dbReference>
<reference evidence="1 2" key="2">
    <citation type="submission" date="2018-11" db="EMBL/GenBank/DDBJ databases">
        <authorList>
            <consortium name="Pathogen Informatics"/>
        </authorList>
    </citation>
    <scope>NUCLEOTIDE SEQUENCE [LARGE SCALE GENOMIC DNA]</scope>
    <source>
        <strain evidence="1 2">Costa Rica</strain>
    </source>
</reference>
<reference evidence="3" key="1">
    <citation type="submission" date="2017-02" db="UniProtKB">
        <authorList>
            <consortium name="WormBaseParasite"/>
        </authorList>
    </citation>
    <scope>IDENTIFICATION</scope>
</reference>